<dbReference type="InterPro" id="IPR048863">
    <property type="entry name" value="BRR2_plug"/>
</dbReference>
<dbReference type="Pfam" id="PF21188">
    <property type="entry name" value="BRR2_plug"/>
    <property type="match status" value="1"/>
</dbReference>
<dbReference type="KEGG" id="ovi:T265_11627"/>
<reference evidence="3 4" key="1">
    <citation type="submission" date="2013-11" db="EMBL/GenBank/DDBJ databases">
        <title>Opisthorchis viverrini - life in the bile duct.</title>
        <authorList>
            <person name="Young N.D."/>
            <person name="Nagarajan N."/>
            <person name="Lin S.J."/>
            <person name="Korhonen P.K."/>
            <person name="Jex A.R."/>
            <person name="Hall R.S."/>
            <person name="Safavi-Hemami H."/>
            <person name="Kaewkong W."/>
            <person name="Bertrand D."/>
            <person name="Gao S."/>
            <person name="Seet Q."/>
            <person name="Wongkham S."/>
            <person name="Teh B.T."/>
            <person name="Wongkham C."/>
            <person name="Intapan P.M."/>
            <person name="Maleewong W."/>
            <person name="Yang X."/>
            <person name="Hu M."/>
            <person name="Wang Z."/>
            <person name="Hofmann A."/>
            <person name="Sternberg P.W."/>
            <person name="Tan P."/>
            <person name="Wang J."/>
            <person name="Gasser R.B."/>
        </authorList>
    </citation>
    <scope>NUCLEOTIDE SEQUENCE [LARGE SCALE GENOMIC DNA]</scope>
</reference>
<evidence type="ECO:0000256" key="1">
    <source>
        <dbReference type="SAM" id="MobiDB-lite"/>
    </source>
</evidence>
<keyword evidence="4" id="KW-1185">Reference proteome</keyword>
<dbReference type="EMBL" id="KL597161">
    <property type="protein sequence ID" value="KER19653.1"/>
    <property type="molecule type" value="Genomic_DNA"/>
</dbReference>
<proteinExistence type="predicted"/>
<dbReference type="RefSeq" id="XP_009176595.1">
    <property type="nucleotide sequence ID" value="XM_009178331.1"/>
</dbReference>
<evidence type="ECO:0000313" key="3">
    <source>
        <dbReference type="EMBL" id="KER19653.1"/>
    </source>
</evidence>
<protein>
    <recommendedName>
        <fullName evidence="2">Pre-mRNA-splicing helicase BRR2-like plug domain-containing protein</fullName>
    </recommendedName>
</protein>
<dbReference type="STRING" id="6198.A0A074YYE1"/>
<feature type="region of interest" description="Disordered" evidence="1">
    <location>
        <begin position="51"/>
        <end position="75"/>
    </location>
</feature>
<evidence type="ECO:0000259" key="2">
    <source>
        <dbReference type="Pfam" id="PF21188"/>
    </source>
</evidence>
<gene>
    <name evidence="3" type="ORF">T265_11627</name>
</gene>
<dbReference type="CTD" id="20325795"/>
<accession>A0A074YYE1</accession>
<organism evidence="3 4">
    <name type="scientific">Opisthorchis viverrini</name>
    <name type="common">Southeast Asian liver fluke</name>
    <dbReference type="NCBI Taxonomy" id="6198"/>
    <lineage>
        <taxon>Eukaryota</taxon>
        <taxon>Metazoa</taxon>
        <taxon>Spiralia</taxon>
        <taxon>Lophotrochozoa</taxon>
        <taxon>Platyhelminthes</taxon>
        <taxon>Trematoda</taxon>
        <taxon>Digenea</taxon>
        <taxon>Opisthorchiida</taxon>
        <taxon>Opisthorchiata</taxon>
        <taxon>Opisthorchiidae</taxon>
        <taxon>Opisthorchis</taxon>
    </lineage>
</organism>
<dbReference type="Proteomes" id="UP000054324">
    <property type="component" value="Unassembled WGS sequence"/>
</dbReference>
<evidence type="ECO:0000313" key="4">
    <source>
        <dbReference type="Proteomes" id="UP000054324"/>
    </source>
</evidence>
<feature type="domain" description="Pre-mRNA-splicing helicase BRR2-like plug" evidence="2">
    <location>
        <begin position="109"/>
        <end position="175"/>
    </location>
</feature>
<dbReference type="OrthoDB" id="5575at2759"/>
<name>A0A074YYE1_OPIVI</name>
<dbReference type="GeneID" id="20325795"/>
<sequence>MADDAARRLQFEYKVNSSLVLLTDRSLIDRRPRDESTGEVLSLAGRIRVQEMGHKSQRTKPPMLQEKRAKRQKRDEIQQDALKLKSASLLNDELDDIAGVVYRPKTPDTRKTYEYILHCIQEALGDQSREILCGAADEVIATFKNSHLKDGERRKETESLLGRLADERYNIIVNLCKKITDWKDENASTATGENIDETYGVNVQFEESDQEISLNSQSAKRTTFSLDSLCESTCASVVVVWSVDMGAAGGLSLDPPMLFTGPTITYIQTSILEWCPPTYQPRIQIDHIAISCLW</sequence>
<dbReference type="AlphaFoldDB" id="A0A074YYE1"/>